<evidence type="ECO:0000256" key="8">
    <source>
        <dbReference type="ARBA" id="ARBA00051875"/>
    </source>
</evidence>
<dbReference type="NCBIfam" id="TIGR00042">
    <property type="entry name" value="RdgB/HAM1 family non-canonical purine NTP pyrophosphatase"/>
    <property type="match status" value="1"/>
</dbReference>
<keyword evidence="7 10" id="KW-0546">Nucleotide metabolism</keyword>
<dbReference type="CDD" id="cd00515">
    <property type="entry name" value="HAM1"/>
    <property type="match status" value="1"/>
</dbReference>
<name>A0A0R2BFV8_9LACO</name>
<dbReference type="PANTHER" id="PTHR11067:SF9">
    <property type="entry name" value="INOSINE TRIPHOSPHATE PYROPHOSPHATASE"/>
    <property type="match status" value="1"/>
</dbReference>
<comment type="catalytic activity">
    <reaction evidence="9 10">
        <text>XTP + H2O = XMP + diphosphate + H(+)</text>
        <dbReference type="Rhea" id="RHEA:28610"/>
        <dbReference type="ChEBI" id="CHEBI:15377"/>
        <dbReference type="ChEBI" id="CHEBI:15378"/>
        <dbReference type="ChEBI" id="CHEBI:33019"/>
        <dbReference type="ChEBI" id="CHEBI:57464"/>
        <dbReference type="ChEBI" id="CHEBI:61314"/>
        <dbReference type="EC" id="3.6.1.66"/>
    </reaction>
</comment>
<keyword evidence="3 10" id="KW-0479">Metal-binding</keyword>
<protein>
    <recommendedName>
        <fullName evidence="10">dITP/XTP pyrophosphatase</fullName>
        <ecNumber evidence="10">3.6.1.66</ecNumber>
    </recommendedName>
    <alternativeName>
        <fullName evidence="10">Non-canonical purine NTP pyrophosphatase</fullName>
    </alternativeName>
    <alternativeName>
        <fullName evidence="10">Non-standard purine NTP pyrophosphatase</fullName>
    </alternativeName>
    <alternativeName>
        <fullName evidence="10">Nucleoside-triphosphate diphosphatase</fullName>
    </alternativeName>
    <alternativeName>
        <fullName evidence="10">Nucleoside-triphosphate pyrophosphatase</fullName>
        <shortName evidence="10">NTPase</shortName>
    </alternativeName>
</protein>
<dbReference type="PATRIC" id="fig|1423772.3.peg.1775"/>
<evidence type="ECO:0000256" key="9">
    <source>
        <dbReference type="ARBA" id="ARBA00052017"/>
    </source>
</evidence>
<dbReference type="GO" id="GO:0035870">
    <property type="term" value="F:dITP diphosphatase activity"/>
    <property type="evidence" value="ECO:0007669"/>
    <property type="project" value="UniProtKB-UniRule"/>
</dbReference>
<dbReference type="EC" id="3.6.1.66" evidence="10"/>
<evidence type="ECO:0000256" key="11">
    <source>
        <dbReference type="RuleBase" id="RU003781"/>
    </source>
</evidence>
<dbReference type="GO" id="GO:0005829">
    <property type="term" value="C:cytosol"/>
    <property type="evidence" value="ECO:0007669"/>
    <property type="project" value="TreeGrafter"/>
</dbReference>
<dbReference type="InterPro" id="IPR020922">
    <property type="entry name" value="dITP/XTP_pyrophosphatase"/>
</dbReference>
<organism evidence="12 13">
    <name type="scientific">Ligilactobacillus murinus DSM 20452 = NBRC 14221</name>
    <dbReference type="NCBI Taxonomy" id="1423772"/>
    <lineage>
        <taxon>Bacteria</taxon>
        <taxon>Bacillati</taxon>
        <taxon>Bacillota</taxon>
        <taxon>Bacilli</taxon>
        <taxon>Lactobacillales</taxon>
        <taxon>Lactobacillaceae</taxon>
        <taxon>Ligilactobacillus</taxon>
    </lineage>
</organism>
<dbReference type="FunFam" id="3.90.950.10:FF:000001">
    <property type="entry name" value="dITP/XTP pyrophosphatase"/>
    <property type="match status" value="1"/>
</dbReference>
<feature type="active site" description="Proton acceptor" evidence="10">
    <location>
        <position position="72"/>
    </location>
</feature>
<keyword evidence="4 10" id="KW-0547">Nucleotide-binding</keyword>
<evidence type="ECO:0000256" key="10">
    <source>
        <dbReference type="HAMAP-Rule" id="MF_01405"/>
    </source>
</evidence>
<feature type="binding site" evidence="10">
    <location>
        <begin position="10"/>
        <end position="15"/>
    </location>
    <ligand>
        <name>substrate</name>
    </ligand>
</feature>
<reference evidence="12 13" key="1">
    <citation type="journal article" date="2015" name="Genome Announc.">
        <title>Expanding the biotechnology potential of lactobacilli through comparative genomics of 213 strains and associated genera.</title>
        <authorList>
            <person name="Sun Z."/>
            <person name="Harris H.M."/>
            <person name="McCann A."/>
            <person name="Guo C."/>
            <person name="Argimon S."/>
            <person name="Zhang W."/>
            <person name="Yang X."/>
            <person name="Jeffery I.B."/>
            <person name="Cooney J.C."/>
            <person name="Kagawa T.F."/>
            <person name="Liu W."/>
            <person name="Song Y."/>
            <person name="Salvetti E."/>
            <person name="Wrobel A."/>
            <person name="Rasinkangas P."/>
            <person name="Parkhill J."/>
            <person name="Rea M.C."/>
            <person name="O'Sullivan O."/>
            <person name="Ritari J."/>
            <person name="Douillard F.P."/>
            <person name="Paul Ross R."/>
            <person name="Yang R."/>
            <person name="Briner A.E."/>
            <person name="Felis G.E."/>
            <person name="de Vos W.M."/>
            <person name="Barrangou R."/>
            <person name="Klaenhammer T.R."/>
            <person name="Caufield P.W."/>
            <person name="Cui Y."/>
            <person name="Zhang H."/>
            <person name="O'Toole P.W."/>
        </authorList>
    </citation>
    <scope>NUCLEOTIDE SEQUENCE [LARGE SCALE GENOMIC DNA]</scope>
    <source>
        <strain evidence="12 13">DSM 20452</strain>
    </source>
</reference>
<feature type="binding site" evidence="10">
    <location>
        <begin position="154"/>
        <end position="157"/>
    </location>
    <ligand>
        <name>substrate</name>
    </ligand>
</feature>
<dbReference type="PANTHER" id="PTHR11067">
    <property type="entry name" value="INOSINE TRIPHOSPHATE PYROPHOSPHATASE/HAM1 PROTEIN"/>
    <property type="match status" value="1"/>
</dbReference>
<dbReference type="HAMAP" id="MF_01405">
    <property type="entry name" value="Non_canon_purine_NTPase"/>
    <property type="match status" value="1"/>
</dbReference>
<dbReference type="GO" id="GO:0009146">
    <property type="term" value="P:purine nucleoside triphosphate catabolic process"/>
    <property type="evidence" value="ECO:0007669"/>
    <property type="project" value="UniProtKB-UniRule"/>
</dbReference>
<accession>A0A0R2BFV8</accession>
<dbReference type="EMBL" id="AYYN01000035">
    <property type="protein sequence ID" value="KRM76500.1"/>
    <property type="molecule type" value="Genomic_DNA"/>
</dbReference>
<evidence type="ECO:0000313" key="12">
    <source>
        <dbReference type="EMBL" id="KRM76500.1"/>
    </source>
</evidence>
<dbReference type="Proteomes" id="UP000051612">
    <property type="component" value="Unassembled WGS sequence"/>
</dbReference>
<dbReference type="GO" id="GO:0017111">
    <property type="term" value="F:ribonucleoside triphosphate phosphatase activity"/>
    <property type="evidence" value="ECO:0007669"/>
    <property type="project" value="InterPro"/>
</dbReference>
<keyword evidence="6 10" id="KW-0460">Magnesium</keyword>
<dbReference type="InterPro" id="IPR002637">
    <property type="entry name" value="RdgB/HAM1"/>
</dbReference>
<dbReference type="SUPFAM" id="SSF52972">
    <property type="entry name" value="ITPase-like"/>
    <property type="match status" value="1"/>
</dbReference>
<evidence type="ECO:0000256" key="5">
    <source>
        <dbReference type="ARBA" id="ARBA00022801"/>
    </source>
</evidence>
<dbReference type="Pfam" id="PF01725">
    <property type="entry name" value="Ham1p_like"/>
    <property type="match status" value="1"/>
</dbReference>
<comment type="catalytic activity">
    <reaction evidence="10">
        <text>ITP + H2O = IMP + diphosphate + H(+)</text>
        <dbReference type="Rhea" id="RHEA:29399"/>
        <dbReference type="ChEBI" id="CHEBI:15377"/>
        <dbReference type="ChEBI" id="CHEBI:15378"/>
        <dbReference type="ChEBI" id="CHEBI:33019"/>
        <dbReference type="ChEBI" id="CHEBI:58053"/>
        <dbReference type="ChEBI" id="CHEBI:61402"/>
        <dbReference type="EC" id="3.6.1.66"/>
    </reaction>
</comment>
<dbReference type="InterPro" id="IPR029001">
    <property type="entry name" value="ITPase-like_fam"/>
</dbReference>
<comment type="similarity">
    <text evidence="1 10 11">Belongs to the HAM1 NTPase family.</text>
</comment>
<dbReference type="GO" id="GO:0000166">
    <property type="term" value="F:nucleotide binding"/>
    <property type="evidence" value="ECO:0007669"/>
    <property type="project" value="UniProtKB-KW"/>
</dbReference>
<evidence type="ECO:0000256" key="4">
    <source>
        <dbReference type="ARBA" id="ARBA00022741"/>
    </source>
</evidence>
<comment type="caution">
    <text evidence="10">Lacks conserved residue(s) required for the propagation of feature annotation.</text>
</comment>
<comment type="cofactor">
    <cofactor evidence="10">
        <name>Mg(2+)</name>
        <dbReference type="ChEBI" id="CHEBI:18420"/>
    </cofactor>
    <text evidence="10">Binds 1 Mg(2+) ion per subunit.</text>
</comment>
<dbReference type="GO" id="GO:0036220">
    <property type="term" value="F:ITP diphosphatase activity"/>
    <property type="evidence" value="ECO:0007669"/>
    <property type="project" value="UniProtKB-UniRule"/>
</dbReference>
<dbReference type="GO" id="GO:0046872">
    <property type="term" value="F:metal ion binding"/>
    <property type="evidence" value="ECO:0007669"/>
    <property type="project" value="UniProtKB-KW"/>
</dbReference>
<evidence type="ECO:0000256" key="7">
    <source>
        <dbReference type="ARBA" id="ARBA00023080"/>
    </source>
</evidence>
<feature type="binding site" evidence="10">
    <location>
        <position position="72"/>
    </location>
    <ligand>
        <name>Mg(2+)</name>
        <dbReference type="ChEBI" id="CHEBI:18420"/>
    </ligand>
</feature>
<evidence type="ECO:0000256" key="2">
    <source>
        <dbReference type="ARBA" id="ARBA00011738"/>
    </source>
</evidence>
<dbReference type="GO" id="GO:0009117">
    <property type="term" value="P:nucleotide metabolic process"/>
    <property type="evidence" value="ECO:0007669"/>
    <property type="project" value="UniProtKB-KW"/>
</dbReference>
<feature type="binding site" evidence="10">
    <location>
        <begin position="182"/>
        <end position="183"/>
    </location>
    <ligand>
        <name>substrate</name>
    </ligand>
</feature>
<gene>
    <name evidence="12" type="ORF">FC48_GL001668</name>
</gene>
<evidence type="ECO:0000256" key="1">
    <source>
        <dbReference type="ARBA" id="ARBA00008023"/>
    </source>
</evidence>
<feature type="binding site" evidence="10">
    <location>
        <position position="73"/>
    </location>
    <ligand>
        <name>substrate</name>
    </ligand>
</feature>
<comment type="subunit">
    <text evidence="2 10">Homodimer.</text>
</comment>
<evidence type="ECO:0000256" key="6">
    <source>
        <dbReference type="ARBA" id="ARBA00022842"/>
    </source>
</evidence>
<comment type="caution">
    <text evidence="12">The sequence shown here is derived from an EMBL/GenBank/DDBJ whole genome shotgun (WGS) entry which is preliminary data.</text>
</comment>
<sequence length="202" mass="22275">MFMDKILIATKNEGKAKEYRKLFEPKGFEVVTLNDLNDPIEIVEDGKTFAQNAAIKALALAEKYQVIALADDSGLMVDYLDGAPGIYSARYAGDHDDEANKQKLLAELAGVASDKRTAHFHCAIVVASPAGAQLAVEGEVNGVILEKQRGQGGFGYDPLFYYPPFERSFAQLSMEEKNSVSHRGRAVNALMERFDAWLNEVR</sequence>
<dbReference type="AlphaFoldDB" id="A0A0R2BFV8"/>
<dbReference type="NCBIfam" id="NF011397">
    <property type="entry name" value="PRK14822.1"/>
    <property type="match status" value="1"/>
</dbReference>
<evidence type="ECO:0000256" key="3">
    <source>
        <dbReference type="ARBA" id="ARBA00022723"/>
    </source>
</evidence>
<proteinExistence type="inferred from homology"/>
<dbReference type="GO" id="GO:0036222">
    <property type="term" value="F:XTP diphosphatase activity"/>
    <property type="evidence" value="ECO:0007669"/>
    <property type="project" value="UniProtKB-UniRule"/>
</dbReference>
<feature type="binding site" evidence="10">
    <location>
        <position position="177"/>
    </location>
    <ligand>
        <name>substrate</name>
    </ligand>
</feature>
<comment type="function">
    <text evidence="10">Pyrophosphatase that catalyzes the hydrolysis of nucleoside triphosphates to their monophosphate derivatives, with a high preference for the non-canonical purine nucleotides XTP (xanthosine triphosphate), dITP (deoxyinosine triphosphate) and ITP. Seems to function as a house-cleaning enzyme that removes non-canonical purine nucleotides from the nucleotide pool, thus preventing their incorporation into DNA/RNA and avoiding chromosomal lesions.</text>
</comment>
<keyword evidence="5 10" id="KW-0378">Hydrolase</keyword>
<comment type="catalytic activity">
    <reaction evidence="8 10">
        <text>dITP + H2O = dIMP + diphosphate + H(+)</text>
        <dbReference type="Rhea" id="RHEA:28342"/>
        <dbReference type="ChEBI" id="CHEBI:15377"/>
        <dbReference type="ChEBI" id="CHEBI:15378"/>
        <dbReference type="ChEBI" id="CHEBI:33019"/>
        <dbReference type="ChEBI" id="CHEBI:61194"/>
        <dbReference type="ChEBI" id="CHEBI:61382"/>
        <dbReference type="EC" id="3.6.1.66"/>
    </reaction>
</comment>
<dbReference type="Gene3D" id="3.90.950.10">
    <property type="match status" value="1"/>
</dbReference>
<evidence type="ECO:0000313" key="13">
    <source>
        <dbReference type="Proteomes" id="UP000051612"/>
    </source>
</evidence>